<keyword evidence="2" id="KW-1185">Reference proteome</keyword>
<protein>
    <recommendedName>
        <fullName evidence="3">DKNYY family protein</fullName>
    </recommendedName>
</protein>
<evidence type="ECO:0000313" key="2">
    <source>
        <dbReference type="Proteomes" id="UP000670776"/>
    </source>
</evidence>
<dbReference type="Proteomes" id="UP000670776">
    <property type="component" value="Unassembled WGS sequence"/>
</dbReference>
<accession>A0ABS4BX26</accession>
<gene>
    <name evidence="1" type="ORF">J8H85_15040</name>
</gene>
<evidence type="ECO:0008006" key="3">
    <source>
        <dbReference type="Google" id="ProtNLM"/>
    </source>
</evidence>
<sequence length="278" mass="32769">MRIKTEVALNFLKVIILFLFVLNLSVVYAQRDTIYVDENGKSISKKVFANKMNSSIYYGMRYSGDSLVLQEINYRYRFGQLMPIPKSQLFKLLNKRHGIDTTKTLVIHYIDTLLAKSKFPKHNKIVSYDSLGHEIKNPIKSHRISDGVVFDLNNLRKVAKHVHVQNHRSFIKSYKSCVRKFKKLKNDNVLFHFYNYNEGHPNEVKQVKWYQDHGGLLKKMFVQGKNQFNSLIIKPSGEFFVEYKESYKIQYYILESEGWDKIKNDFETQYSGLNNIDI</sequence>
<dbReference type="RefSeq" id="WP_209656033.1">
    <property type="nucleotide sequence ID" value="NZ_JAGJCB010000017.1"/>
</dbReference>
<dbReference type="EMBL" id="JAGJCB010000017">
    <property type="protein sequence ID" value="MBP0905146.1"/>
    <property type="molecule type" value="Genomic_DNA"/>
</dbReference>
<proteinExistence type="predicted"/>
<name>A0ABS4BX26_9FLAO</name>
<comment type="caution">
    <text evidence="1">The sequence shown here is derived from an EMBL/GenBank/DDBJ whole genome shotgun (WGS) entry which is preliminary data.</text>
</comment>
<evidence type="ECO:0000313" key="1">
    <source>
        <dbReference type="EMBL" id="MBP0905146.1"/>
    </source>
</evidence>
<reference evidence="1 2" key="1">
    <citation type="submission" date="2021-04" db="EMBL/GenBank/DDBJ databases">
        <title>Mariniflexile gromovii gen. nov., sp. nov., a gliding bacterium isolated from the sea urchin Strongylocentrotus intermedius.</title>
        <authorList>
            <person name="Ko S."/>
            <person name="Le V."/>
            <person name="Ahn C.-Y."/>
            <person name="Oh H.-M."/>
        </authorList>
    </citation>
    <scope>NUCLEOTIDE SEQUENCE [LARGE SCALE GENOMIC DNA]</scope>
    <source>
        <strain evidence="1 2">KCTC 12570</strain>
    </source>
</reference>
<organism evidence="1 2">
    <name type="scientific">Mariniflexile gromovii</name>
    <dbReference type="NCBI Taxonomy" id="362523"/>
    <lineage>
        <taxon>Bacteria</taxon>
        <taxon>Pseudomonadati</taxon>
        <taxon>Bacteroidota</taxon>
        <taxon>Flavobacteriia</taxon>
        <taxon>Flavobacteriales</taxon>
        <taxon>Flavobacteriaceae</taxon>
        <taxon>Mariniflexile</taxon>
    </lineage>
</organism>